<dbReference type="FunFam" id="2.60.120.260:FF:000049">
    <property type="entry name" value="Beta-galactosidase"/>
    <property type="match status" value="1"/>
</dbReference>
<dbReference type="PANTHER" id="PTHR23421">
    <property type="entry name" value="BETA-GALACTOSIDASE RELATED"/>
    <property type="match status" value="1"/>
</dbReference>
<gene>
    <name evidence="12" type="ORF">GSBLH_T00000838001</name>
</gene>
<keyword evidence="3" id="KW-0378">Hydrolase</keyword>
<dbReference type="AlphaFoldDB" id="D8LY64"/>
<evidence type="ECO:0000313" key="13">
    <source>
        <dbReference type="Proteomes" id="UP000008312"/>
    </source>
</evidence>
<feature type="chain" id="PRO_5003117623" evidence="8">
    <location>
        <begin position="17"/>
        <end position="604"/>
    </location>
</feature>
<dbReference type="GO" id="GO:0005975">
    <property type="term" value="P:carbohydrate metabolic process"/>
    <property type="evidence" value="ECO:0007669"/>
    <property type="project" value="InterPro"/>
</dbReference>
<feature type="active site" description="Proton donor" evidence="6">
    <location>
        <position position="173"/>
    </location>
</feature>
<dbReference type="Gene3D" id="3.20.20.80">
    <property type="entry name" value="Glycosidases"/>
    <property type="match status" value="1"/>
</dbReference>
<dbReference type="SUPFAM" id="SSF51445">
    <property type="entry name" value="(Trans)glycosidases"/>
    <property type="match status" value="1"/>
</dbReference>
<evidence type="ECO:0000256" key="2">
    <source>
        <dbReference type="ARBA" id="ARBA00022729"/>
    </source>
</evidence>
<evidence type="ECO:0000256" key="3">
    <source>
        <dbReference type="ARBA" id="ARBA00022801"/>
    </source>
</evidence>
<keyword evidence="5" id="KW-0326">Glycosidase</keyword>
<dbReference type="InterPro" id="IPR008979">
    <property type="entry name" value="Galactose-bd-like_sf"/>
</dbReference>
<keyword evidence="4" id="KW-0325">Glycoprotein</keyword>
<feature type="domain" description="Glycoside hydrolase 35 catalytic" evidence="9">
    <location>
        <begin position="27"/>
        <end position="345"/>
    </location>
</feature>
<dbReference type="InterPro" id="IPR048912">
    <property type="entry name" value="BetaGal1-like_ABD1"/>
</dbReference>
<dbReference type="Pfam" id="PF21467">
    <property type="entry name" value="BetaGal_gal-bd"/>
    <property type="match status" value="1"/>
</dbReference>
<organism evidence="12">
    <name type="scientific">Blastocystis hominis</name>
    <dbReference type="NCBI Taxonomy" id="12968"/>
    <lineage>
        <taxon>Eukaryota</taxon>
        <taxon>Sar</taxon>
        <taxon>Stramenopiles</taxon>
        <taxon>Bigyra</taxon>
        <taxon>Opalozoa</taxon>
        <taxon>Opalinata</taxon>
        <taxon>Blastocystidae</taxon>
        <taxon>Blastocystis</taxon>
    </lineage>
</organism>
<keyword evidence="2 8" id="KW-0732">Signal</keyword>
<dbReference type="GeneID" id="24918127"/>
<evidence type="ECO:0000259" key="9">
    <source>
        <dbReference type="Pfam" id="PF01301"/>
    </source>
</evidence>
<protein>
    <submittedName>
        <fullName evidence="12">Uncharacterized protein</fullName>
    </submittedName>
</protein>
<evidence type="ECO:0000256" key="7">
    <source>
        <dbReference type="RuleBase" id="RU003679"/>
    </source>
</evidence>
<dbReference type="Pfam" id="PF21317">
    <property type="entry name" value="BetaGal_ABD_1"/>
    <property type="match status" value="1"/>
</dbReference>
<evidence type="ECO:0000256" key="6">
    <source>
        <dbReference type="PIRSR" id="PIRSR006336-1"/>
    </source>
</evidence>
<dbReference type="EMBL" id="FN668639">
    <property type="protein sequence ID" value="CBK20519.2"/>
    <property type="molecule type" value="Genomic_DNA"/>
</dbReference>
<dbReference type="GO" id="GO:0004565">
    <property type="term" value="F:beta-galactosidase activity"/>
    <property type="evidence" value="ECO:0007669"/>
    <property type="project" value="InterPro"/>
</dbReference>
<proteinExistence type="inferred from homology"/>
<sequence length="604" mass="68497">MVNLLLLLTLFTSVFAGNFTIGKDSYLLNNQPIQLISAAFHYFRVHPDRWEDTFKKLANAGMNTVETYIAWNMHEPEQGQFQFEGANDLNRYLTLAEKYNFLVIVRPGPYICAEWEFGGLPYWLLKEDDIQIRTNDPKYMKPVTAWYSVLLPILAPHMITNGGGIIMVQIENEYGSYPACDKDYLTQLYDLTVQYLGPDTTYVTFTTDGPTDQMVTCGRLAGKAYSTVDFGPGNAHSQLAVMRKYEPVGPLQNSEFYPGWLDHWTEKHQKTAIQPILDTMTEMYEMGANWNFYVFIGGTNWGFMSGANGGGELLQPQPTSYDYDAPLSEAGDMTEKYKAIRDQIGKWKKLPQYDVQDTKKASYGTIRFTERASLWENLEALDRQPVKADRPLSMEKLGLDYGFVLYRTSIVQGGTLRLATVHDRAYVFLDQAFLGLIERANCSVTVEVPGSGVLDILVESMGRLNYGAQMTDRKGILGDVTLNGGVLQGWEMMRLGMKDLSNVQWKPVKEANEEEAERTGPAFYRSFVEIKETADTFINPKGWTKGHIYANGFNLGRYWTVGPQLTLYVPEPLLRKGTNEFVSFEIRGTDRLTMSLDDVHQIDI</sequence>
<dbReference type="PRINTS" id="PR00742">
    <property type="entry name" value="GLHYDRLASE35"/>
</dbReference>
<dbReference type="InParanoid" id="D8LY64"/>
<evidence type="ECO:0000313" key="12">
    <source>
        <dbReference type="EMBL" id="CBK20519.2"/>
    </source>
</evidence>
<feature type="domain" description="Beta-galactosidase 1-like first all-beta" evidence="10">
    <location>
        <begin position="391"/>
        <end position="495"/>
    </location>
</feature>
<name>D8LY64_BLAHO</name>
<dbReference type="InterPro" id="IPR026283">
    <property type="entry name" value="B-gal_1-like"/>
</dbReference>
<evidence type="ECO:0000259" key="10">
    <source>
        <dbReference type="Pfam" id="PF21317"/>
    </source>
</evidence>
<evidence type="ECO:0000256" key="5">
    <source>
        <dbReference type="ARBA" id="ARBA00023295"/>
    </source>
</evidence>
<dbReference type="Proteomes" id="UP000008312">
    <property type="component" value="Unassembled WGS sequence"/>
</dbReference>
<dbReference type="RefSeq" id="XP_012894567.1">
    <property type="nucleotide sequence ID" value="XM_013039113.1"/>
</dbReference>
<feature type="domain" description="Beta-galactosidase galactose-binding" evidence="11">
    <location>
        <begin position="521"/>
        <end position="579"/>
    </location>
</feature>
<accession>D8LY64</accession>
<feature type="signal peptide" evidence="8">
    <location>
        <begin position="1"/>
        <end position="16"/>
    </location>
</feature>
<dbReference type="OMA" id="HERQYLH"/>
<comment type="similarity">
    <text evidence="1 7">Belongs to the glycosyl hydrolase 35 family.</text>
</comment>
<evidence type="ECO:0000259" key="11">
    <source>
        <dbReference type="Pfam" id="PF21467"/>
    </source>
</evidence>
<dbReference type="SUPFAM" id="SSF49785">
    <property type="entry name" value="Galactose-binding domain-like"/>
    <property type="match status" value="1"/>
</dbReference>
<evidence type="ECO:0000256" key="4">
    <source>
        <dbReference type="ARBA" id="ARBA00023180"/>
    </source>
</evidence>
<reference evidence="12" key="1">
    <citation type="submission" date="2010-02" db="EMBL/GenBank/DDBJ databases">
        <title>Sequencing and annotation of the Blastocystis hominis genome.</title>
        <authorList>
            <person name="Wincker P."/>
        </authorList>
    </citation>
    <scope>NUCLEOTIDE SEQUENCE</scope>
    <source>
        <strain evidence="12">Singapore isolate B</strain>
    </source>
</reference>
<evidence type="ECO:0000256" key="1">
    <source>
        <dbReference type="ARBA" id="ARBA00009809"/>
    </source>
</evidence>
<dbReference type="PIRSF" id="PIRSF006336">
    <property type="entry name" value="B-gal"/>
    <property type="match status" value="1"/>
</dbReference>
<keyword evidence="13" id="KW-1185">Reference proteome</keyword>
<dbReference type="InterPro" id="IPR048913">
    <property type="entry name" value="BetaGal_gal-bd"/>
</dbReference>
<dbReference type="InterPro" id="IPR001944">
    <property type="entry name" value="Glycoside_Hdrlase_35"/>
</dbReference>
<dbReference type="InterPro" id="IPR031330">
    <property type="entry name" value="Gly_Hdrlase_35_cat"/>
</dbReference>
<dbReference type="Pfam" id="PF01301">
    <property type="entry name" value="Glyco_hydro_35"/>
    <property type="match status" value="1"/>
</dbReference>
<evidence type="ECO:0000256" key="8">
    <source>
        <dbReference type="SAM" id="SignalP"/>
    </source>
</evidence>
<dbReference type="InterPro" id="IPR017853">
    <property type="entry name" value="GH"/>
</dbReference>
<dbReference type="Gene3D" id="2.60.120.260">
    <property type="entry name" value="Galactose-binding domain-like"/>
    <property type="match status" value="2"/>
</dbReference>
<dbReference type="OrthoDB" id="1657402at2759"/>
<dbReference type="FunFam" id="3.20.20.80:FF:000017">
    <property type="entry name" value="Beta-galactosidase"/>
    <property type="match status" value="1"/>
</dbReference>
<feature type="active site" description="Nucleophile" evidence="6">
    <location>
        <position position="255"/>
    </location>
</feature>